<dbReference type="EMBL" id="KK117912">
    <property type="protein sequence ID" value="KFM71747.1"/>
    <property type="molecule type" value="Genomic_DNA"/>
</dbReference>
<keyword evidence="9" id="KW-1185">Reference proteome</keyword>
<dbReference type="PANTHER" id="PTHR13555">
    <property type="entry name" value="C2H2 ZINC FINGER CGI-62-RELATED"/>
    <property type="match status" value="1"/>
</dbReference>
<dbReference type="AlphaFoldDB" id="A0A087U308"/>
<keyword evidence="3 5" id="KW-0863">Zinc-finger</keyword>
<keyword evidence="2" id="KW-0677">Repeat</keyword>
<dbReference type="InterPro" id="IPR026319">
    <property type="entry name" value="ZC2HC1A/B-like"/>
</dbReference>
<evidence type="ECO:0000256" key="2">
    <source>
        <dbReference type="ARBA" id="ARBA00022737"/>
    </source>
</evidence>
<evidence type="ECO:0000256" key="4">
    <source>
        <dbReference type="ARBA" id="ARBA00022833"/>
    </source>
</evidence>
<feature type="compositionally biased region" description="Polar residues" evidence="6">
    <location>
        <begin position="87"/>
        <end position="96"/>
    </location>
</feature>
<feature type="compositionally biased region" description="Basic and acidic residues" evidence="6">
    <location>
        <begin position="97"/>
        <end position="115"/>
    </location>
</feature>
<dbReference type="GO" id="GO:0008270">
    <property type="term" value="F:zinc ion binding"/>
    <property type="evidence" value="ECO:0007669"/>
    <property type="project" value="UniProtKB-KW"/>
</dbReference>
<dbReference type="InterPro" id="IPR049899">
    <property type="entry name" value="Znf_C2HC_C3H"/>
</dbReference>
<dbReference type="STRING" id="407821.A0A087U308"/>
<keyword evidence="1" id="KW-0479">Metal-binding</keyword>
<accession>A0A087U308</accession>
<name>A0A087U308_STEMI</name>
<evidence type="ECO:0000256" key="1">
    <source>
        <dbReference type="ARBA" id="ARBA00022723"/>
    </source>
</evidence>
<keyword evidence="4" id="KW-0862">Zinc</keyword>
<evidence type="ECO:0000313" key="8">
    <source>
        <dbReference type="EMBL" id="KFM71747.1"/>
    </source>
</evidence>
<evidence type="ECO:0000256" key="6">
    <source>
        <dbReference type="SAM" id="MobiDB-lite"/>
    </source>
</evidence>
<feature type="domain" description="C2HC/C3H-type" evidence="7">
    <location>
        <begin position="15"/>
        <end position="44"/>
    </location>
</feature>
<proteinExistence type="predicted"/>
<organism evidence="8 9">
    <name type="scientific">Stegodyphus mimosarum</name>
    <name type="common">African social velvet spider</name>
    <dbReference type="NCBI Taxonomy" id="407821"/>
    <lineage>
        <taxon>Eukaryota</taxon>
        <taxon>Metazoa</taxon>
        <taxon>Ecdysozoa</taxon>
        <taxon>Arthropoda</taxon>
        <taxon>Chelicerata</taxon>
        <taxon>Arachnida</taxon>
        <taxon>Araneae</taxon>
        <taxon>Araneomorphae</taxon>
        <taxon>Entelegynae</taxon>
        <taxon>Eresoidea</taxon>
        <taxon>Eresidae</taxon>
        <taxon>Stegodyphus</taxon>
    </lineage>
</organism>
<feature type="non-terminal residue" evidence="8">
    <location>
        <position position="115"/>
    </location>
</feature>
<evidence type="ECO:0000256" key="3">
    <source>
        <dbReference type="ARBA" id="ARBA00022771"/>
    </source>
</evidence>
<dbReference type="Gene3D" id="3.30.160.60">
    <property type="entry name" value="Classic Zinc Finger"/>
    <property type="match status" value="1"/>
</dbReference>
<evidence type="ECO:0000256" key="5">
    <source>
        <dbReference type="PROSITE-ProRule" id="PRU01371"/>
    </source>
</evidence>
<sequence length="115" mass="13380">MVLQYSDDVEIGSTELKSCAICQRTFRPDALERHQKICEKNATKKRKVFDSSKQRALEELKEIEVYSRVKPTEKPAPKIRKKDQRTSHATVSTGGNSKHEQDNEKKPKSNWREKH</sequence>
<dbReference type="PROSITE" id="PS52027">
    <property type="entry name" value="ZF_C2HC_C3H"/>
    <property type="match status" value="1"/>
</dbReference>
<dbReference type="Pfam" id="PF13913">
    <property type="entry name" value="zf-C2HC_2"/>
    <property type="match status" value="1"/>
</dbReference>
<protein>
    <submittedName>
        <fullName evidence="8">Protein FAM164A</fullName>
    </submittedName>
</protein>
<evidence type="ECO:0000259" key="7">
    <source>
        <dbReference type="PROSITE" id="PS52027"/>
    </source>
</evidence>
<feature type="region of interest" description="Disordered" evidence="6">
    <location>
        <begin position="68"/>
        <end position="115"/>
    </location>
</feature>
<gene>
    <name evidence="8" type="ORF">X975_23401</name>
</gene>
<evidence type="ECO:0000313" key="9">
    <source>
        <dbReference type="Proteomes" id="UP000054359"/>
    </source>
</evidence>
<reference evidence="8 9" key="1">
    <citation type="submission" date="2013-11" db="EMBL/GenBank/DDBJ databases">
        <title>Genome sequencing of Stegodyphus mimosarum.</title>
        <authorList>
            <person name="Bechsgaard J."/>
        </authorList>
    </citation>
    <scope>NUCLEOTIDE SEQUENCE [LARGE SCALE GENOMIC DNA]</scope>
</reference>
<dbReference type="Proteomes" id="UP000054359">
    <property type="component" value="Unassembled WGS sequence"/>
</dbReference>
<dbReference type="OrthoDB" id="6423771at2759"/>